<keyword evidence="2" id="KW-0863">Zinc-finger</keyword>
<keyword evidence="3" id="KW-0862">Zinc</keyword>
<evidence type="ECO:0000259" key="6">
    <source>
        <dbReference type="Pfam" id="PF01258"/>
    </source>
</evidence>
<dbReference type="InterPro" id="IPR037187">
    <property type="entry name" value="DnaK_N"/>
</dbReference>
<dbReference type="PROSITE" id="PS01102">
    <property type="entry name" value="ZF_DKSA_1"/>
    <property type="match status" value="1"/>
</dbReference>
<dbReference type="PANTHER" id="PTHR33823">
    <property type="entry name" value="RNA POLYMERASE-BINDING TRANSCRIPTION FACTOR DKSA-RELATED"/>
    <property type="match status" value="1"/>
</dbReference>
<dbReference type="SUPFAM" id="SSF57716">
    <property type="entry name" value="Glucocorticoid receptor-like (DNA-binding domain)"/>
    <property type="match status" value="1"/>
</dbReference>
<dbReference type="SUPFAM" id="SSF109635">
    <property type="entry name" value="DnaK suppressor protein DksA, alpha-hairpin domain"/>
    <property type="match status" value="1"/>
</dbReference>
<name>A0ABP3D0G8_9ACTN</name>
<dbReference type="Gene3D" id="1.20.120.910">
    <property type="entry name" value="DksA, coiled-coil domain"/>
    <property type="match status" value="1"/>
</dbReference>
<gene>
    <name evidence="7" type="ORF">GCM10009539_01660</name>
</gene>
<evidence type="ECO:0000256" key="3">
    <source>
        <dbReference type="ARBA" id="ARBA00022833"/>
    </source>
</evidence>
<evidence type="ECO:0000256" key="1">
    <source>
        <dbReference type="ARBA" id="ARBA00022723"/>
    </source>
</evidence>
<evidence type="ECO:0000256" key="2">
    <source>
        <dbReference type="ARBA" id="ARBA00022771"/>
    </source>
</evidence>
<dbReference type="EMBL" id="BAAAGX010000001">
    <property type="protein sequence ID" value="GAA0220009.1"/>
    <property type="molecule type" value="Genomic_DNA"/>
</dbReference>
<evidence type="ECO:0000313" key="7">
    <source>
        <dbReference type="EMBL" id="GAA0220009.1"/>
    </source>
</evidence>
<feature type="domain" description="Zinc finger DksA/TraR C4-type" evidence="6">
    <location>
        <begin position="142"/>
        <end position="177"/>
    </location>
</feature>
<organism evidence="7 8">
    <name type="scientific">Cryptosporangium japonicum</name>
    <dbReference type="NCBI Taxonomy" id="80872"/>
    <lineage>
        <taxon>Bacteria</taxon>
        <taxon>Bacillati</taxon>
        <taxon>Actinomycetota</taxon>
        <taxon>Actinomycetes</taxon>
        <taxon>Cryptosporangiales</taxon>
        <taxon>Cryptosporangiaceae</taxon>
        <taxon>Cryptosporangium</taxon>
    </lineage>
</organism>
<dbReference type="InterPro" id="IPR020458">
    <property type="entry name" value="Znf_DskA_TraR_CS"/>
</dbReference>
<protein>
    <recommendedName>
        <fullName evidence="6">Zinc finger DksA/TraR C4-type domain-containing protein</fullName>
    </recommendedName>
</protein>
<feature type="compositionally biased region" description="Basic and acidic residues" evidence="5">
    <location>
        <begin position="1"/>
        <end position="13"/>
    </location>
</feature>
<comment type="caution">
    <text evidence="7">The sequence shown here is derived from an EMBL/GenBank/DDBJ whole genome shotgun (WGS) entry which is preliminary data.</text>
</comment>
<reference evidence="8" key="1">
    <citation type="journal article" date="2019" name="Int. J. Syst. Evol. Microbiol.">
        <title>The Global Catalogue of Microorganisms (GCM) 10K type strain sequencing project: providing services to taxonomists for standard genome sequencing and annotation.</title>
        <authorList>
            <consortium name="The Broad Institute Genomics Platform"/>
            <consortium name="The Broad Institute Genome Sequencing Center for Infectious Disease"/>
            <person name="Wu L."/>
            <person name="Ma J."/>
        </authorList>
    </citation>
    <scope>NUCLEOTIDE SEQUENCE [LARGE SCALE GENOMIC DNA]</scope>
    <source>
        <strain evidence="8">JCM 10425</strain>
    </source>
</reference>
<evidence type="ECO:0000256" key="4">
    <source>
        <dbReference type="PROSITE-ProRule" id="PRU00510"/>
    </source>
</evidence>
<dbReference type="PRINTS" id="PR00618">
    <property type="entry name" value="DKSAZNFINGER"/>
</dbReference>
<dbReference type="Pfam" id="PF01258">
    <property type="entry name" value="zf-dskA_traR"/>
    <property type="match status" value="1"/>
</dbReference>
<accession>A0ABP3D0G8</accession>
<keyword evidence="1" id="KW-0479">Metal-binding</keyword>
<sequence>MAEQAKATKETPRRAAAKTGTRRTTRTATAGGTAAETPAPRTRAKSEAAASGRKAAAPVADSRHDELRGVLEARLHELTTEHDEAVVALTDLQRSRVADGAGDDQADTGTKTFEREQELSLVHGLRERVQQVEHALARLAEGKYGSCERCGNPIPTARLEAFPSVTLCVSCKQIEERR</sequence>
<keyword evidence="8" id="KW-1185">Reference proteome</keyword>
<feature type="zinc finger region" description="dksA C4-type" evidence="4">
    <location>
        <begin position="147"/>
        <end position="171"/>
    </location>
</feature>
<dbReference type="InterPro" id="IPR000962">
    <property type="entry name" value="Znf_DskA_TraR"/>
</dbReference>
<feature type="region of interest" description="Disordered" evidence="5">
    <location>
        <begin position="1"/>
        <end position="64"/>
    </location>
</feature>
<proteinExistence type="predicted"/>
<dbReference type="PANTHER" id="PTHR33823:SF2">
    <property type="entry name" value="RNA POLYMERASE-BINDING TRANSCRIPTION FACTOR DKSA"/>
    <property type="match status" value="1"/>
</dbReference>
<evidence type="ECO:0000256" key="5">
    <source>
        <dbReference type="SAM" id="MobiDB-lite"/>
    </source>
</evidence>
<dbReference type="PROSITE" id="PS51128">
    <property type="entry name" value="ZF_DKSA_2"/>
    <property type="match status" value="1"/>
</dbReference>
<evidence type="ECO:0000313" key="8">
    <source>
        <dbReference type="Proteomes" id="UP001500967"/>
    </source>
</evidence>
<feature type="compositionally biased region" description="Low complexity" evidence="5">
    <location>
        <begin position="26"/>
        <end position="57"/>
    </location>
</feature>
<dbReference type="RefSeq" id="WP_344646755.1">
    <property type="nucleotide sequence ID" value="NZ_BAAAGX010000001.1"/>
</dbReference>
<dbReference type="Proteomes" id="UP001500967">
    <property type="component" value="Unassembled WGS sequence"/>
</dbReference>
<dbReference type="InterPro" id="IPR020460">
    <property type="entry name" value="Znf_C4-type_bac"/>
</dbReference>